<sequence length="123" mass="14023">MAGAGVTKTMKSVFSSELYNVKLISRRWLSSVQGGVKHAKRVEEIEKEVEDQHCCWKPHPRSGIYFPEGQESVMEDVPENAASFKKTCWFRDIEGVDKPNPDDDHNLAELDLSLIHDSEFMNI</sequence>
<dbReference type="PANTHER" id="PTHR35109:SF1">
    <property type="entry name" value="GLUTAMATE RACEMASE"/>
    <property type="match status" value="1"/>
</dbReference>
<proteinExistence type="predicted"/>
<reference evidence="1 2" key="1">
    <citation type="submission" date="2024-01" db="EMBL/GenBank/DDBJ databases">
        <title>The complete chloroplast genome sequence of Lithospermum erythrorhizon: insights into the phylogenetic relationship among Boraginaceae species and the maternal lineages of purple gromwells.</title>
        <authorList>
            <person name="Okada T."/>
            <person name="Watanabe K."/>
        </authorList>
    </citation>
    <scope>NUCLEOTIDE SEQUENCE [LARGE SCALE GENOMIC DNA]</scope>
</reference>
<dbReference type="AlphaFoldDB" id="A0AAV3NSI6"/>
<accession>A0AAV3NSI6</accession>
<dbReference type="Proteomes" id="UP001454036">
    <property type="component" value="Unassembled WGS sequence"/>
</dbReference>
<gene>
    <name evidence="1" type="ORF">LIER_02867</name>
</gene>
<dbReference type="EMBL" id="BAABME010000329">
    <property type="protein sequence ID" value="GAA0141812.1"/>
    <property type="molecule type" value="Genomic_DNA"/>
</dbReference>
<dbReference type="PANTHER" id="PTHR35109">
    <property type="entry name" value="GLUTAMATE RACEMASE"/>
    <property type="match status" value="1"/>
</dbReference>
<evidence type="ECO:0008006" key="3">
    <source>
        <dbReference type="Google" id="ProtNLM"/>
    </source>
</evidence>
<protein>
    <recommendedName>
        <fullName evidence="3">Late embryogenesis abundant protein</fullName>
    </recommendedName>
</protein>
<evidence type="ECO:0000313" key="2">
    <source>
        <dbReference type="Proteomes" id="UP001454036"/>
    </source>
</evidence>
<comment type="caution">
    <text evidence="1">The sequence shown here is derived from an EMBL/GenBank/DDBJ whole genome shotgun (WGS) entry which is preliminary data.</text>
</comment>
<keyword evidence="2" id="KW-1185">Reference proteome</keyword>
<name>A0AAV3NSI6_LITER</name>
<evidence type="ECO:0000313" key="1">
    <source>
        <dbReference type="EMBL" id="GAA0141812.1"/>
    </source>
</evidence>
<organism evidence="1 2">
    <name type="scientific">Lithospermum erythrorhizon</name>
    <name type="common">Purple gromwell</name>
    <name type="synonym">Lithospermum officinale var. erythrorhizon</name>
    <dbReference type="NCBI Taxonomy" id="34254"/>
    <lineage>
        <taxon>Eukaryota</taxon>
        <taxon>Viridiplantae</taxon>
        <taxon>Streptophyta</taxon>
        <taxon>Embryophyta</taxon>
        <taxon>Tracheophyta</taxon>
        <taxon>Spermatophyta</taxon>
        <taxon>Magnoliopsida</taxon>
        <taxon>eudicotyledons</taxon>
        <taxon>Gunneridae</taxon>
        <taxon>Pentapetalae</taxon>
        <taxon>asterids</taxon>
        <taxon>lamiids</taxon>
        <taxon>Boraginales</taxon>
        <taxon>Boraginaceae</taxon>
        <taxon>Boraginoideae</taxon>
        <taxon>Lithospermeae</taxon>
        <taxon>Lithospermum</taxon>
    </lineage>
</organism>